<gene>
    <name evidence="2" type="ORF">BJ998_008932</name>
</gene>
<dbReference type="Gene3D" id="3.90.1570.10">
    <property type="entry name" value="tt1808, chain A"/>
    <property type="match status" value="1"/>
</dbReference>
<dbReference type="RefSeq" id="WP_184870125.1">
    <property type="nucleotide sequence ID" value="NZ_BAAAWY010000039.1"/>
</dbReference>
<keyword evidence="2" id="KW-0255">Endonuclease</keyword>
<keyword evidence="3" id="KW-1185">Reference proteome</keyword>
<keyword evidence="2" id="KW-0540">Nuclease</keyword>
<dbReference type="InterPro" id="IPR012296">
    <property type="entry name" value="Nuclease_put_TT1808"/>
</dbReference>
<dbReference type="GO" id="GO:0004519">
    <property type="term" value="F:endonuclease activity"/>
    <property type="evidence" value="ECO:0007669"/>
    <property type="project" value="UniProtKB-KW"/>
</dbReference>
<sequence length="207" mass="22705">MLRVSPLTEPIGACPMSTALAREGHPISIEEFDGLADDSSHRLEIEDGRLLVMNRPAGPHIAAAQRLVSYLNDQLPDELEAMMEFQAELAGPSPRRIPDLVVCMTEARDQVRVRADQVLLAVEIVSPGESAARDYIKKPAEYAANGIPNTWVIDIQENPLSLTVYTLDDTGQYHFSSPITGSYTGSIGSHEVTIDLDALTGPRRRRN</sequence>
<proteinExistence type="predicted"/>
<evidence type="ECO:0000313" key="3">
    <source>
        <dbReference type="Proteomes" id="UP000585638"/>
    </source>
</evidence>
<reference evidence="2 3" key="1">
    <citation type="submission" date="2020-08" db="EMBL/GenBank/DDBJ databases">
        <title>Sequencing the genomes of 1000 actinobacteria strains.</title>
        <authorList>
            <person name="Klenk H.-P."/>
        </authorList>
    </citation>
    <scope>NUCLEOTIDE SEQUENCE [LARGE SCALE GENOMIC DNA]</scope>
    <source>
        <strain evidence="2 3">DSM 43851</strain>
    </source>
</reference>
<dbReference type="PANTHER" id="PTHR35400">
    <property type="entry name" value="SLR1083 PROTEIN"/>
    <property type="match status" value="1"/>
</dbReference>
<evidence type="ECO:0000313" key="2">
    <source>
        <dbReference type="EMBL" id="MBB5897673.1"/>
    </source>
</evidence>
<dbReference type="InterPro" id="IPR008538">
    <property type="entry name" value="Uma2"/>
</dbReference>
<comment type="caution">
    <text evidence="2">The sequence shown here is derived from an EMBL/GenBank/DDBJ whole genome shotgun (WGS) entry which is preliminary data.</text>
</comment>
<name>A0A7W9KS04_9PSEU</name>
<organism evidence="2 3">
    <name type="scientific">Kutzneria kofuensis</name>
    <dbReference type="NCBI Taxonomy" id="103725"/>
    <lineage>
        <taxon>Bacteria</taxon>
        <taxon>Bacillati</taxon>
        <taxon>Actinomycetota</taxon>
        <taxon>Actinomycetes</taxon>
        <taxon>Pseudonocardiales</taxon>
        <taxon>Pseudonocardiaceae</taxon>
        <taxon>Kutzneria</taxon>
    </lineage>
</organism>
<dbReference type="CDD" id="cd06260">
    <property type="entry name" value="DUF820-like"/>
    <property type="match status" value="1"/>
</dbReference>
<dbReference type="AlphaFoldDB" id="A0A7W9KS04"/>
<dbReference type="PANTHER" id="PTHR35400:SF3">
    <property type="entry name" value="SLL1072 PROTEIN"/>
    <property type="match status" value="1"/>
</dbReference>
<accession>A0A7W9KS04</accession>
<dbReference type="SUPFAM" id="SSF52980">
    <property type="entry name" value="Restriction endonuclease-like"/>
    <property type="match status" value="1"/>
</dbReference>
<dbReference type="Proteomes" id="UP000585638">
    <property type="component" value="Unassembled WGS sequence"/>
</dbReference>
<dbReference type="Pfam" id="PF05685">
    <property type="entry name" value="Uma2"/>
    <property type="match status" value="1"/>
</dbReference>
<protein>
    <submittedName>
        <fullName evidence="2">Uma2 family endonuclease</fullName>
    </submittedName>
</protein>
<dbReference type="EMBL" id="JACHIR010000003">
    <property type="protein sequence ID" value="MBB5897673.1"/>
    <property type="molecule type" value="Genomic_DNA"/>
</dbReference>
<keyword evidence="2" id="KW-0378">Hydrolase</keyword>
<evidence type="ECO:0000259" key="1">
    <source>
        <dbReference type="Pfam" id="PF05685"/>
    </source>
</evidence>
<dbReference type="InterPro" id="IPR011335">
    <property type="entry name" value="Restrct_endonuc-II-like"/>
</dbReference>
<feature type="domain" description="Putative restriction endonuclease" evidence="1">
    <location>
        <begin position="30"/>
        <end position="174"/>
    </location>
</feature>